<evidence type="ECO:0000313" key="28">
    <source>
        <dbReference type="EMBL" id="KKH73018.1"/>
    </source>
</evidence>
<dbReference type="EMBL" id="CP029709">
    <property type="protein sequence ID" value="QCR17085.1"/>
    <property type="molecule type" value="Genomic_DNA"/>
</dbReference>
<evidence type="ECO:0000313" key="19">
    <source>
        <dbReference type="EMBL" id="KKH32767.1"/>
    </source>
</evidence>
<evidence type="ECO:0000313" key="21">
    <source>
        <dbReference type="EMBL" id="KKH38330.1"/>
    </source>
</evidence>
<evidence type="ECO:0000313" key="9">
    <source>
        <dbReference type="EMBL" id="KKG45278.1"/>
    </source>
</evidence>
<evidence type="ECO:0000313" key="37">
    <source>
        <dbReference type="EMBL" id="QCR17085.1"/>
    </source>
</evidence>
<dbReference type="EMBL" id="JJPQ01000024">
    <property type="protein sequence ID" value="KKG85285.1"/>
    <property type="molecule type" value="Genomic_DNA"/>
</dbReference>
<evidence type="ECO:0000313" key="64">
    <source>
        <dbReference type="Proteomes" id="UP000034758"/>
    </source>
</evidence>
<evidence type="ECO:0000313" key="12">
    <source>
        <dbReference type="EMBL" id="KKG54180.1"/>
    </source>
</evidence>
<evidence type="ECO:0000313" key="47">
    <source>
        <dbReference type="Proteomes" id="UP000034142"/>
    </source>
</evidence>
<dbReference type="EMBL" id="JJQX01000198">
    <property type="protein sequence ID" value="KKH90704.1"/>
    <property type="molecule type" value="Genomic_DNA"/>
</dbReference>
<dbReference type="Proteomes" id="UP000034597">
    <property type="component" value="Unassembled WGS sequence"/>
</dbReference>
<dbReference type="EMBL" id="JJPA01000246">
    <property type="protein sequence ID" value="KKG26911.1"/>
    <property type="molecule type" value="Genomic_DNA"/>
</dbReference>
<dbReference type="Proteomes" id="UP000034692">
    <property type="component" value="Unassembled WGS sequence"/>
</dbReference>
<dbReference type="Proteomes" id="UP000034399">
    <property type="component" value="Unassembled WGS sequence"/>
</dbReference>
<dbReference type="EMBL" id="JJOU01000141">
    <property type="protein sequence ID" value="KKG12288.1"/>
    <property type="molecule type" value="Genomic_DNA"/>
</dbReference>
<evidence type="ECO:0000313" key="18">
    <source>
        <dbReference type="EMBL" id="KKH12267.1"/>
    </source>
</evidence>
<evidence type="ECO:0000313" key="66">
    <source>
        <dbReference type="Proteomes" id="UP000034842"/>
    </source>
</evidence>
<sequence>MTVLSIVGCKIFQDKMVWFITNNSQIKKILILENKNILEFTEKLDEQRICYNIVPFKKLLQILQNSCMSVKKGKIINSLFPCFCPFKFNKSSGAKI</sequence>
<evidence type="ECO:0000313" key="33">
    <source>
        <dbReference type="EMBL" id="KKH91312.1"/>
    </source>
</evidence>
<evidence type="ECO:0000313" key="56">
    <source>
        <dbReference type="Proteomes" id="UP000034424"/>
    </source>
</evidence>
<evidence type="ECO:0000313" key="14">
    <source>
        <dbReference type="EMBL" id="KKG67314.1"/>
    </source>
</evidence>
<dbReference type="EMBL" id="JJQG01000091">
    <property type="protein sequence ID" value="KKH38330.1"/>
    <property type="molecule type" value="Genomic_DNA"/>
</dbReference>
<organism evidence="10 48">
    <name type="scientific">Methanosarcina mazei</name>
    <name type="common">Methanosarcina frisia</name>
    <dbReference type="NCBI Taxonomy" id="2209"/>
    <lineage>
        <taxon>Archaea</taxon>
        <taxon>Methanobacteriati</taxon>
        <taxon>Methanobacteriota</taxon>
        <taxon>Stenosarchaea group</taxon>
        <taxon>Methanomicrobia</taxon>
        <taxon>Methanosarcinales</taxon>
        <taxon>Methanosarcinaceae</taxon>
        <taxon>Methanosarcina</taxon>
    </lineage>
</organism>
<dbReference type="EMBL" id="JJQR01000139">
    <property type="protein sequence ID" value="KKH72104.1"/>
    <property type="molecule type" value="Genomic_DNA"/>
</dbReference>
<dbReference type="Proteomes" id="UP000034424">
    <property type="component" value="Unassembled WGS sequence"/>
</dbReference>
<evidence type="ECO:0000313" key="29">
    <source>
        <dbReference type="EMBL" id="KKH76065.1"/>
    </source>
</evidence>
<dbReference type="EMBL" id="JJPY01000006">
    <property type="protein sequence ID" value="KKH12267.1"/>
    <property type="molecule type" value="Genomic_DNA"/>
</dbReference>
<evidence type="ECO:0000313" key="15">
    <source>
        <dbReference type="EMBL" id="KKG70779.1"/>
    </source>
</evidence>
<dbReference type="EMBL" id="JJQV01000031">
    <property type="protein sequence ID" value="KKH85363.1"/>
    <property type="molecule type" value="Genomic_DNA"/>
</dbReference>
<dbReference type="EMBL" id="JJPG01000058">
    <property type="protein sequence ID" value="KKG53136.1"/>
    <property type="molecule type" value="Genomic_DNA"/>
</dbReference>
<evidence type="ECO:0000313" key="45">
    <source>
        <dbReference type="Proteomes" id="UP000034047"/>
    </source>
</evidence>
<dbReference type="EMBL" id="JJQS01000110">
    <property type="protein sequence ID" value="KKH73018.1"/>
    <property type="molecule type" value="Genomic_DNA"/>
</dbReference>
<evidence type="ECO:0000313" key="10">
    <source>
        <dbReference type="EMBL" id="KKG46906.1"/>
    </source>
</evidence>
<dbReference type="Proteomes" id="UP000034842">
    <property type="component" value="Unassembled WGS sequence"/>
</dbReference>
<reference evidence="38 39" key="1">
    <citation type="journal article" date="2015" name="ISME J.">
        <title>Genomic and phenotypic differentiation among Methanosarcina mazei populations from Columbia River sediment.</title>
        <authorList>
            <person name="Youngblut N.D."/>
            <person name="Wirth J.S."/>
            <person name="Henriksen J.R."/>
            <person name="Smith M."/>
            <person name="Simon H."/>
            <person name="Metcalf W.W."/>
            <person name="Whitaker R.J."/>
        </authorList>
    </citation>
    <scope>NUCLEOTIDE SEQUENCE [LARGE SCALE GENOMIC DNA]</scope>
    <source>
        <strain evidence="19 68">1.F.M.0.5</strain>
        <strain evidence="20 54">1.H.A.0.1</strain>
        <strain evidence="21 64">1.H.A.1A.1</strain>
        <strain evidence="22 43">1.H.A.1A.3</strain>
        <strain evidence="23 39">1.H.A.1A.6</strain>
        <strain evidence="24 51">1.H.A.2.3</strain>
        <strain evidence="26 63">1.H.A.2.7</strain>
        <strain evidence="25">1.H.A.2.8</strain>
        <strain evidence="27 69">1.H.M.1A.1</strain>
        <strain evidence="28 44">1.H.M.1A.2</strain>
        <strain evidence="29 66">1.H.M.1A.3</strain>
        <strain evidence="30 49">1.H.M.2.1</strain>
        <strain evidence="31 38">1.H.M.2.2</strain>
        <strain evidence="33 70">1.H.M.2.3</strain>
        <strain evidence="32 62">1.H.M.2.4</strain>
        <strain evidence="34 67">1.H.T.2.1</strain>
        <strain evidence="36 41">1.H.T.2.3</strain>
        <strain evidence="35 57">1.H.T.2.5</strain>
        <strain evidence="3 47">2.F.A.2.3</strain>
        <strain evidence="2 59">2.F.A.2.4</strain>
        <strain evidence="1 60">2.F.T.0.2</strain>
        <strain evidence="4 45">2.F.T.2.6</strain>
        <strain evidence="5 55">3.F.A.1A.1</strain>
        <strain evidence="6 40">3.F.A.1A.3</strain>
        <strain evidence="7 53">3.F.A.1B.1</strain>
        <strain evidence="8 58">3.F.A.2.12</strain>
        <strain evidence="9 61">3.F.A.2.3</strain>
        <strain evidence="10 48">3.F.A.2.5</strain>
        <strain evidence="11 50">3.F.A.2.6</strain>
        <strain evidence="12 52">3.F.A.2.7</strain>
        <strain evidence="13 56">3.F.T.2.1</strain>
        <strain evidence="15">3.H.A.1A.1</strain>
        <strain evidence="14 46">3.H.A.1A.2</strain>
        <strain evidence="16 42">3.H.A.2.5</strain>
        <strain evidence="18 65">3.H.T.1A.1</strain>
        <strain evidence="17 71">3.H.T.1A.2</strain>
    </source>
</reference>
<evidence type="ECO:0000313" key="46">
    <source>
        <dbReference type="Proteomes" id="UP000034074"/>
    </source>
</evidence>
<evidence type="ECO:0000313" key="70">
    <source>
        <dbReference type="Proteomes" id="UP000034937"/>
    </source>
</evidence>
<dbReference type="AlphaFoldDB" id="A0A0F8F441"/>
<evidence type="ECO:0000313" key="5">
    <source>
        <dbReference type="EMBL" id="KKG26911.1"/>
    </source>
</evidence>
<dbReference type="EMBL" id="JJPL01000123">
    <property type="protein sequence ID" value="KKG61526.1"/>
    <property type="molecule type" value="Genomic_DNA"/>
</dbReference>
<evidence type="ECO:0000313" key="20">
    <source>
        <dbReference type="EMBL" id="KKH33874.1"/>
    </source>
</evidence>
<dbReference type="Proteomes" id="UP000034047">
    <property type="component" value="Unassembled WGS sequence"/>
</dbReference>
<evidence type="ECO:0000313" key="26">
    <source>
        <dbReference type="EMBL" id="KKH67634.1"/>
    </source>
</evidence>
<dbReference type="Proteomes" id="UP000034578">
    <property type="component" value="Unassembled WGS sequence"/>
</dbReference>
<dbReference type="EMBL" id="JJPE01000060">
    <property type="protein sequence ID" value="KKG45278.1"/>
    <property type="molecule type" value="Genomic_DNA"/>
</dbReference>
<dbReference type="Proteomes" id="UP000034758">
    <property type="component" value="Unassembled WGS sequence"/>
</dbReference>
<evidence type="ECO:0000313" key="34">
    <source>
        <dbReference type="EMBL" id="KKH92180.1"/>
    </source>
</evidence>
<gene>
    <name evidence="37" type="ORF">DKM28_14685</name>
    <name evidence="7" type="ORF">DU30_17930</name>
    <name evidence="3" type="ORF">DU31_03230</name>
    <name evidence="4" type="ORF">DU34_07150</name>
    <name evidence="8" type="ORF">DU35_07965</name>
    <name evidence="12" type="ORF">DU36_03645</name>
    <name evidence="20" type="ORF">DU37_05385</name>
    <name evidence="11" type="ORF">DU38_04385</name>
    <name evidence="10" type="ORF">DU39_02695</name>
    <name evidence="1" type="ORF">DU40_01860</name>
    <name evidence="9" type="ORF">DU41_20070</name>
    <name evidence="15" type="ORF">DU43_15480</name>
    <name evidence="14" type="ORF">DU46_03960</name>
    <name evidence="2" type="ORF">DU47_05855</name>
    <name evidence="6" type="ORF">DU49_16380</name>
    <name evidence="22" type="ORF">DU50_07615</name>
    <name evidence="18" type="ORF">DU51_06085</name>
    <name evidence="5" type="ORF">DU52_02350</name>
    <name evidence="21" type="ORF">DU54_04450</name>
    <name evidence="19" type="ORF">DU60_05045</name>
    <name evidence="16" type="ORF">DU61_01600</name>
    <name evidence="17" type="ORF">DU62_03810</name>
    <name evidence="13" type="ORF">DU67_04450</name>
    <name evidence="25" type="ORF">DU73_11155</name>
    <name evidence="26" type="ORF">DU75_02600</name>
    <name evidence="24" type="ORF">DU76_03925</name>
    <name evidence="28" type="ORF">DU77_08340</name>
    <name evidence="29" type="ORF">DU78_09320</name>
    <name evidence="32" type="ORF">DU79_01885</name>
    <name evidence="30" type="ORF">DU80_06295</name>
    <name evidence="36" type="ORF">DU81_16015</name>
    <name evidence="31" type="ORF">DU82_04355</name>
    <name evidence="35" type="ORF">DU83_04415</name>
    <name evidence="34" type="ORF">DU84_05675</name>
    <name evidence="23" type="ORF">DU85_05005</name>
    <name evidence="27" type="ORF">DU86_03680</name>
    <name evidence="33" type="ORF">DU88_01555</name>
</gene>
<evidence type="ECO:0000313" key="11">
    <source>
        <dbReference type="EMBL" id="KKG53136.1"/>
    </source>
</evidence>
<dbReference type="EMBL" id="JJQT01000169">
    <property type="protein sequence ID" value="KKH76065.1"/>
    <property type="molecule type" value="Genomic_DNA"/>
</dbReference>
<dbReference type="Proteomes" id="UP000034667">
    <property type="component" value="Unassembled WGS sequence"/>
</dbReference>
<dbReference type="Proteomes" id="UP000034921">
    <property type="component" value="Unassembled WGS sequence"/>
</dbReference>
<dbReference type="EMBL" id="JJOT01000059">
    <property type="protein sequence ID" value="KKG02656.1"/>
    <property type="molecule type" value="Genomic_DNA"/>
</dbReference>
<protein>
    <recommendedName>
        <fullName evidence="73">DUF1638 domain-containing protein</fullName>
    </recommendedName>
</protein>
<evidence type="ECO:0000313" key="65">
    <source>
        <dbReference type="Proteomes" id="UP000034820"/>
    </source>
</evidence>
<evidence type="ECO:0000313" key="39">
    <source>
        <dbReference type="Proteomes" id="UP000033864"/>
    </source>
</evidence>
<evidence type="ECO:0000313" key="7">
    <source>
        <dbReference type="EMBL" id="KKG35130.1"/>
    </source>
</evidence>
<evidence type="ECO:0000313" key="30">
    <source>
        <dbReference type="EMBL" id="KKH82103.1"/>
    </source>
</evidence>
<dbReference type="Proteomes" id="UP000034338">
    <property type="component" value="Unassembled WGS sequence"/>
</dbReference>
<evidence type="ECO:0000313" key="49">
    <source>
        <dbReference type="Proteomes" id="UP000034152"/>
    </source>
</evidence>
<evidence type="ECO:0000313" key="72">
    <source>
        <dbReference type="Proteomes" id="UP000300067"/>
    </source>
</evidence>
<evidence type="ECO:0000313" key="67">
    <source>
        <dbReference type="Proteomes" id="UP000034872"/>
    </source>
</evidence>
<evidence type="ECO:0000313" key="57">
    <source>
        <dbReference type="Proteomes" id="UP000034547"/>
    </source>
</evidence>
<dbReference type="Proteomes" id="UP000034142">
    <property type="component" value="Unassembled WGS sequence"/>
</dbReference>
<dbReference type="Proteomes" id="UP000034074">
    <property type="component" value="Unassembled WGS sequence"/>
</dbReference>
<evidence type="ECO:0000313" key="36">
    <source>
        <dbReference type="EMBL" id="KKI06433.1"/>
    </source>
</evidence>
<dbReference type="EMBL" id="JJPM01000250">
    <property type="protein sequence ID" value="KKG70779.1"/>
    <property type="molecule type" value="Genomic_DNA"/>
</dbReference>
<dbReference type="Proteomes" id="UP000034577">
    <property type="component" value="Unassembled WGS sequence"/>
</dbReference>
<evidence type="ECO:0000313" key="17">
    <source>
        <dbReference type="EMBL" id="KKH05434.1"/>
    </source>
</evidence>
<evidence type="ECO:0000313" key="69">
    <source>
        <dbReference type="Proteomes" id="UP000034925"/>
    </source>
</evidence>
<evidence type="ECO:0000313" key="43">
    <source>
        <dbReference type="Proteomes" id="UP000034021"/>
    </source>
</evidence>
<reference evidence="37 72" key="2">
    <citation type="submission" date="2018-05" db="EMBL/GenBank/DDBJ databases">
        <title>Methanosarcina gilichinskyana sp. nov., a novel methanogenic archaeon isolated from Holocene permafrost, North East Russia.</title>
        <authorList>
            <person name="Oshurkova V."/>
            <person name="Meer M."/>
            <person name="Bochkareva O."/>
            <person name="Shcherbakova V."/>
        </authorList>
    </citation>
    <scope>NUCLEOTIDE SEQUENCE [LARGE SCALE GENOMIC DNA]</scope>
    <source>
        <strain evidence="37 72">JL01</strain>
    </source>
</reference>
<evidence type="ECO:0000313" key="58">
    <source>
        <dbReference type="Proteomes" id="UP000034577"/>
    </source>
</evidence>
<dbReference type="Proteomes" id="UP000033889">
    <property type="component" value="Unassembled WGS sequence"/>
</dbReference>
<name>A0A0F8F441_METMZ</name>
<evidence type="ECO:0000313" key="54">
    <source>
        <dbReference type="Proteomes" id="UP000034338"/>
    </source>
</evidence>
<evidence type="ECO:0008006" key="73">
    <source>
        <dbReference type="Google" id="ProtNLM"/>
    </source>
</evidence>
<dbReference type="EMBL" id="JJRA01000013">
    <property type="protein sequence ID" value="KKI06433.1"/>
    <property type="molecule type" value="Genomic_DNA"/>
</dbReference>
<dbReference type="Proteomes" id="UP000033878">
    <property type="component" value="Unassembled WGS sequence"/>
</dbReference>
<dbReference type="Proteomes" id="UP000034232">
    <property type="component" value="Unassembled WGS sequence"/>
</dbReference>
<evidence type="ECO:0000313" key="13">
    <source>
        <dbReference type="EMBL" id="KKG61526.1"/>
    </source>
</evidence>
<evidence type="ECO:0000313" key="8">
    <source>
        <dbReference type="EMBL" id="KKG44134.1"/>
    </source>
</evidence>
<evidence type="ECO:0000313" key="41">
    <source>
        <dbReference type="Proteomes" id="UP000033885"/>
    </source>
</evidence>
<dbReference type="Proteomes" id="UP000034944">
    <property type="component" value="Unassembled WGS sequence"/>
</dbReference>
<dbReference type="Proteomes" id="UP000034195">
    <property type="component" value="Unassembled WGS sequence"/>
</dbReference>
<keyword evidence="59" id="KW-1185">Reference proteome</keyword>
<evidence type="ECO:0000313" key="40">
    <source>
        <dbReference type="Proteomes" id="UP000033878"/>
    </source>
</evidence>
<dbReference type="Proteomes" id="UP000034151">
    <property type="component" value="Unassembled WGS sequence"/>
</dbReference>
<evidence type="ECO:0000313" key="32">
    <source>
        <dbReference type="EMBL" id="KKH90704.1"/>
    </source>
</evidence>
<evidence type="ECO:0000313" key="48">
    <source>
        <dbReference type="Proteomes" id="UP000034151"/>
    </source>
</evidence>
<evidence type="ECO:0000313" key="44">
    <source>
        <dbReference type="Proteomes" id="UP000034040"/>
    </source>
</evidence>
<dbReference type="EMBL" id="JJPC01000063">
    <property type="protein sequence ID" value="KKG35130.1"/>
    <property type="molecule type" value="Genomic_DNA"/>
</dbReference>
<dbReference type="Proteomes" id="UP000034298">
    <property type="component" value="Unassembled WGS sequence"/>
</dbReference>
<evidence type="ECO:0000313" key="55">
    <source>
        <dbReference type="Proteomes" id="UP000034399"/>
    </source>
</evidence>
<dbReference type="EMBL" id="JJPN01000181">
    <property type="protein sequence ID" value="KKG67314.1"/>
    <property type="molecule type" value="Genomic_DNA"/>
</dbReference>
<dbReference type="Proteomes" id="UP000034152">
    <property type="component" value="Unassembled WGS sequence"/>
</dbReference>
<dbReference type="EMBL" id="JJOS01000028">
    <property type="protein sequence ID" value="KKG04933.1"/>
    <property type="molecule type" value="Genomic_DNA"/>
</dbReference>
<evidence type="ECO:0000313" key="6">
    <source>
        <dbReference type="EMBL" id="KKG29725.1"/>
    </source>
</evidence>
<evidence type="ECO:0000313" key="23">
    <source>
        <dbReference type="EMBL" id="KKH45046.1"/>
    </source>
</evidence>
<evidence type="ECO:0000313" key="25">
    <source>
        <dbReference type="EMBL" id="KKH63262.1"/>
    </source>
</evidence>
<dbReference type="Proteomes" id="UP000033885">
    <property type="component" value="Unassembled WGS sequence"/>
</dbReference>
<dbReference type="EMBL" id="JJQF01000024">
    <property type="protein sequence ID" value="KKH33874.1"/>
    <property type="molecule type" value="Genomic_DNA"/>
</dbReference>
<evidence type="ECO:0000313" key="31">
    <source>
        <dbReference type="EMBL" id="KKH85363.1"/>
    </source>
</evidence>
<evidence type="ECO:0000313" key="2">
    <source>
        <dbReference type="EMBL" id="KKG04933.1"/>
    </source>
</evidence>
<evidence type="ECO:0000313" key="62">
    <source>
        <dbReference type="Proteomes" id="UP000034668"/>
    </source>
</evidence>
<dbReference type="EMBL" id="JJQM01000099">
    <property type="protein sequence ID" value="KKH54168.1"/>
    <property type="molecule type" value="Genomic_DNA"/>
</dbReference>
<evidence type="ECO:0000313" key="42">
    <source>
        <dbReference type="Proteomes" id="UP000033889"/>
    </source>
</evidence>
<dbReference type="EMBL" id="JJQU01000199">
    <property type="protein sequence ID" value="KKH82103.1"/>
    <property type="molecule type" value="Genomic_DNA"/>
</dbReference>
<evidence type="ECO:0000313" key="51">
    <source>
        <dbReference type="Proteomes" id="UP000034232"/>
    </source>
</evidence>
<dbReference type="EMBL" id="JJPH01000042">
    <property type="protein sequence ID" value="KKG54180.1"/>
    <property type="molecule type" value="Genomic_DNA"/>
</dbReference>
<evidence type="ECO:0000313" key="53">
    <source>
        <dbReference type="Proteomes" id="UP000034298"/>
    </source>
</evidence>
<evidence type="ECO:0000313" key="50">
    <source>
        <dbReference type="Proteomes" id="UP000034195"/>
    </source>
</evidence>
<dbReference type="Proteomes" id="UP000034668">
    <property type="component" value="Unassembled WGS sequence"/>
</dbReference>
<evidence type="ECO:0000313" key="16">
    <source>
        <dbReference type="EMBL" id="KKG85285.1"/>
    </source>
</evidence>
<dbReference type="Proteomes" id="UP000034547">
    <property type="component" value="Unassembled WGS sequence"/>
</dbReference>
<evidence type="ECO:0000313" key="68">
    <source>
        <dbReference type="Proteomes" id="UP000034921"/>
    </source>
</evidence>
<dbReference type="EMBL" id="JJOR01000007">
    <property type="protein sequence ID" value="KKG09135.1"/>
    <property type="molecule type" value="Genomic_DNA"/>
</dbReference>
<dbReference type="EMBL" id="JJQH01000106">
    <property type="protein sequence ID" value="KKH39634.1"/>
    <property type="molecule type" value="Genomic_DNA"/>
</dbReference>
<evidence type="ECO:0000313" key="61">
    <source>
        <dbReference type="Proteomes" id="UP000034667"/>
    </source>
</evidence>
<dbReference type="Proteomes" id="UP000034820">
    <property type="component" value="Unassembled WGS sequence"/>
</dbReference>
<evidence type="ECO:0000313" key="52">
    <source>
        <dbReference type="Proteomes" id="UP000034243"/>
    </source>
</evidence>
<evidence type="ECO:0000313" key="3">
    <source>
        <dbReference type="EMBL" id="KKG09135.1"/>
    </source>
</evidence>
<dbReference type="EMBL" id="JJQW01000008">
    <property type="protein sequence ID" value="KKH91312.1"/>
    <property type="molecule type" value="Genomic_DNA"/>
</dbReference>
<dbReference type="EMBL" id="JJPZ01000170">
    <property type="protein sequence ID" value="KKH05434.1"/>
    <property type="molecule type" value="Genomic_DNA"/>
</dbReference>
<evidence type="ECO:0000313" key="24">
    <source>
        <dbReference type="EMBL" id="KKH54168.1"/>
    </source>
</evidence>
<dbReference type="Proteomes" id="UP000034872">
    <property type="component" value="Unassembled WGS sequence"/>
</dbReference>
<accession>A0A0F8F441</accession>
<dbReference type="EMBL" id="JJQZ01000153">
    <property type="protein sequence ID" value="KKH92180.1"/>
    <property type="molecule type" value="Genomic_DNA"/>
</dbReference>
<dbReference type="EMBL" id="JJPD01000041">
    <property type="protein sequence ID" value="KKG44134.1"/>
    <property type="molecule type" value="Genomic_DNA"/>
</dbReference>
<dbReference type="Proteomes" id="UP000034243">
    <property type="component" value="Unassembled WGS sequence"/>
</dbReference>
<evidence type="ECO:0000313" key="60">
    <source>
        <dbReference type="Proteomes" id="UP000034597"/>
    </source>
</evidence>
<dbReference type="Proteomes" id="UP000300067">
    <property type="component" value="Chromosome"/>
</dbReference>
<evidence type="ECO:0000313" key="71">
    <source>
        <dbReference type="Proteomes" id="UP000034944"/>
    </source>
</evidence>
<evidence type="ECO:0000313" key="38">
    <source>
        <dbReference type="Proteomes" id="UP000033814"/>
    </source>
</evidence>
<evidence type="ECO:0000313" key="4">
    <source>
        <dbReference type="EMBL" id="KKG12288.1"/>
    </source>
</evidence>
<dbReference type="EMBL" id="JJQP01000224">
    <property type="protein sequence ID" value="KKH63262.1"/>
    <property type="molecule type" value="Genomic_DNA"/>
</dbReference>
<dbReference type="Proteomes" id="UP000033864">
    <property type="component" value="Unassembled WGS sequence"/>
</dbReference>
<evidence type="ECO:0000313" key="63">
    <source>
        <dbReference type="Proteomes" id="UP000034692"/>
    </source>
</evidence>
<evidence type="ECO:0000313" key="22">
    <source>
        <dbReference type="EMBL" id="KKH39634.1"/>
    </source>
</evidence>
<dbReference type="PATRIC" id="fig|2209.39.peg.641"/>
<proteinExistence type="predicted"/>
<dbReference type="Proteomes" id="UP000034021">
    <property type="component" value="Unassembled WGS sequence"/>
</dbReference>
<evidence type="ECO:0000313" key="1">
    <source>
        <dbReference type="EMBL" id="KKG02656.1"/>
    </source>
</evidence>
<dbReference type="Proteomes" id="UP000033814">
    <property type="component" value="Unassembled WGS sequence"/>
</dbReference>
<dbReference type="EMBL" id="JJPF01000003">
    <property type="protein sequence ID" value="KKG46906.1"/>
    <property type="molecule type" value="Genomic_DNA"/>
</dbReference>
<dbReference type="Proteomes" id="UP000034937">
    <property type="component" value="Unassembled WGS sequence"/>
</dbReference>
<dbReference type="EMBL" id="JJQJ01000189">
    <property type="protein sequence ID" value="KKH45046.1"/>
    <property type="molecule type" value="Genomic_DNA"/>
</dbReference>
<dbReference type="Proteomes" id="UP000034040">
    <property type="component" value="Unassembled WGS sequence"/>
</dbReference>
<dbReference type="EMBL" id="JJQO01000075">
    <property type="protein sequence ID" value="KKH67634.1"/>
    <property type="molecule type" value="Genomic_DNA"/>
</dbReference>
<dbReference type="Proteomes" id="UP000034925">
    <property type="component" value="Unassembled WGS sequence"/>
</dbReference>
<evidence type="ECO:0000313" key="35">
    <source>
        <dbReference type="EMBL" id="KKI05472.1"/>
    </source>
</evidence>
<dbReference type="EMBL" id="JJPB01000109">
    <property type="protein sequence ID" value="KKG29725.1"/>
    <property type="molecule type" value="Genomic_DNA"/>
</dbReference>
<dbReference type="EMBL" id="JJRB01000027">
    <property type="protein sequence ID" value="KKI05472.1"/>
    <property type="molecule type" value="Genomic_DNA"/>
</dbReference>
<evidence type="ECO:0000313" key="59">
    <source>
        <dbReference type="Proteomes" id="UP000034578"/>
    </source>
</evidence>
<evidence type="ECO:0000313" key="27">
    <source>
        <dbReference type="EMBL" id="KKH72104.1"/>
    </source>
</evidence>
<dbReference type="EMBL" id="JJQE01000011">
    <property type="protein sequence ID" value="KKH32767.1"/>
    <property type="molecule type" value="Genomic_DNA"/>
</dbReference>